<name>A0A8H7S243_9FUNG</name>
<accession>A0A8H7S243</accession>
<evidence type="ECO:0000313" key="3">
    <source>
        <dbReference type="Proteomes" id="UP000646827"/>
    </source>
</evidence>
<feature type="compositionally biased region" description="Polar residues" evidence="1">
    <location>
        <begin position="74"/>
        <end position="101"/>
    </location>
</feature>
<dbReference type="OrthoDB" id="2223665at2759"/>
<keyword evidence="3" id="KW-1185">Reference proteome</keyword>
<dbReference type="Proteomes" id="UP000646827">
    <property type="component" value="Unassembled WGS sequence"/>
</dbReference>
<gene>
    <name evidence="2" type="ORF">INT45_012266</name>
</gene>
<comment type="caution">
    <text evidence="2">The sequence shown here is derived from an EMBL/GenBank/DDBJ whole genome shotgun (WGS) entry which is preliminary data.</text>
</comment>
<organism evidence="2 3">
    <name type="scientific">Circinella minor</name>
    <dbReference type="NCBI Taxonomy" id="1195481"/>
    <lineage>
        <taxon>Eukaryota</taxon>
        <taxon>Fungi</taxon>
        <taxon>Fungi incertae sedis</taxon>
        <taxon>Mucoromycota</taxon>
        <taxon>Mucoromycotina</taxon>
        <taxon>Mucoromycetes</taxon>
        <taxon>Mucorales</taxon>
        <taxon>Lichtheimiaceae</taxon>
        <taxon>Circinella</taxon>
    </lineage>
</organism>
<evidence type="ECO:0000313" key="2">
    <source>
        <dbReference type="EMBL" id="KAG2220773.1"/>
    </source>
</evidence>
<proteinExistence type="predicted"/>
<protein>
    <submittedName>
        <fullName evidence="2">Uncharacterized protein</fullName>
    </submittedName>
</protein>
<dbReference type="EMBL" id="JAEPRB010000130">
    <property type="protein sequence ID" value="KAG2220773.1"/>
    <property type="molecule type" value="Genomic_DNA"/>
</dbReference>
<reference evidence="2 3" key="1">
    <citation type="submission" date="2020-12" db="EMBL/GenBank/DDBJ databases">
        <title>Metabolic potential, ecology and presence of endohyphal bacteria is reflected in genomic diversity of Mucoromycotina.</title>
        <authorList>
            <person name="Muszewska A."/>
            <person name="Okrasinska A."/>
            <person name="Steczkiewicz K."/>
            <person name="Drgas O."/>
            <person name="Orlowska M."/>
            <person name="Perlinska-Lenart U."/>
            <person name="Aleksandrzak-Piekarczyk T."/>
            <person name="Szatraj K."/>
            <person name="Zielenkiewicz U."/>
            <person name="Pilsyk S."/>
            <person name="Malc E."/>
            <person name="Mieczkowski P."/>
            <person name="Kruszewska J.S."/>
            <person name="Biernat P."/>
            <person name="Pawlowska J."/>
        </authorList>
    </citation>
    <scope>NUCLEOTIDE SEQUENCE [LARGE SCALE GENOMIC DNA]</scope>
    <source>
        <strain evidence="2 3">CBS 142.35</strain>
    </source>
</reference>
<feature type="region of interest" description="Disordered" evidence="1">
    <location>
        <begin position="66"/>
        <end position="101"/>
    </location>
</feature>
<dbReference type="AlphaFoldDB" id="A0A8H7S243"/>
<evidence type="ECO:0000256" key="1">
    <source>
        <dbReference type="SAM" id="MobiDB-lite"/>
    </source>
</evidence>
<sequence>MLSRIITTSPRIMIQQHRPMMMFIASNRAYTMTPSVPQSGSEGAIKKEDNDIHSLYNKDNVSMLEVDHHDSTQHRSLSNGSNHSGEPTDSFSPSFNTVFDE</sequence>